<sequence length="157" mass="17809">MPLYKSKVSFGLHFFPPLKEAHSVEIGPKLTSWNELTISRKIDCKKCGIVGFKISQTLSPTYKIPHREILLTRNLPLNDAALFDKSSISPTFSSPDARDWIPKSGINPVFESATLQFSQIGYSFNDQSLLLFQADKSHIFMLLGYDGVFHWNTKKRS</sequence>
<name>A0AAV4T0A1_9ARAC</name>
<dbReference type="EMBL" id="BPLQ01008818">
    <property type="protein sequence ID" value="GIY39475.1"/>
    <property type="molecule type" value="Genomic_DNA"/>
</dbReference>
<proteinExistence type="predicted"/>
<accession>A0AAV4T0A1</accession>
<dbReference type="Proteomes" id="UP001054837">
    <property type="component" value="Unassembled WGS sequence"/>
</dbReference>
<organism evidence="1 2">
    <name type="scientific">Caerostris darwini</name>
    <dbReference type="NCBI Taxonomy" id="1538125"/>
    <lineage>
        <taxon>Eukaryota</taxon>
        <taxon>Metazoa</taxon>
        <taxon>Ecdysozoa</taxon>
        <taxon>Arthropoda</taxon>
        <taxon>Chelicerata</taxon>
        <taxon>Arachnida</taxon>
        <taxon>Araneae</taxon>
        <taxon>Araneomorphae</taxon>
        <taxon>Entelegynae</taxon>
        <taxon>Araneoidea</taxon>
        <taxon>Araneidae</taxon>
        <taxon>Caerostris</taxon>
    </lineage>
</organism>
<gene>
    <name evidence="1" type="ORF">CDAR_538731</name>
</gene>
<reference evidence="1 2" key="1">
    <citation type="submission" date="2021-06" db="EMBL/GenBank/DDBJ databases">
        <title>Caerostris darwini draft genome.</title>
        <authorList>
            <person name="Kono N."/>
            <person name="Arakawa K."/>
        </authorList>
    </citation>
    <scope>NUCLEOTIDE SEQUENCE [LARGE SCALE GENOMIC DNA]</scope>
</reference>
<dbReference type="AlphaFoldDB" id="A0AAV4T0A1"/>
<protein>
    <submittedName>
        <fullName evidence="1">Uncharacterized protein</fullName>
    </submittedName>
</protein>
<evidence type="ECO:0000313" key="2">
    <source>
        <dbReference type="Proteomes" id="UP001054837"/>
    </source>
</evidence>
<comment type="caution">
    <text evidence="1">The sequence shown here is derived from an EMBL/GenBank/DDBJ whole genome shotgun (WGS) entry which is preliminary data.</text>
</comment>
<evidence type="ECO:0000313" key="1">
    <source>
        <dbReference type="EMBL" id="GIY39475.1"/>
    </source>
</evidence>
<keyword evidence="2" id="KW-1185">Reference proteome</keyword>